<organism evidence="1 2">
    <name type="scientific">Acaulospora colombiana</name>
    <dbReference type="NCBI Taxonomy" id="27376"/>
    <lineage>
        <taxon>Eukaryota</taxon>
        <taxon>Fungi</taxon>
        <taxon>Fungi incertae sedis</taxon>
        <taxon>Mucoromycota</taxon>
        <taxon>Glomeromycotina</taxon>
        <taxon>Glomeromycetes</taxon>
        <taxon>Diversisporales</taxon>
        <taxon>Acaulosporaceae</taxon>
        <taxon>Acaulospora</taxon>
    </lineage>
</organism>
<evidence type="ECO:0000313" key="2">
    <source>
        <dbReference type="Proteomes" id="UP000789525"/>
    </source>
</evidence>
<sequence>MASRLSAECLMKIIGKFGYESWSEENDFTTLFSCSMVNREWCKIAIPILWRFPIEWLTLPPSEITGRFSPLVATYIQCLPKETRDELAKSNILSTESIYEQPIFDYPSFLRRFNYVWFEYAIELFLLKRNTSSSKTNREIHKLHTFLILENFCKLFMERCTKLEYLEFICPYGCDFDTKSFVCLPSLPYASSSLRNLTSFSCKGCTQSNIMHEMAKFCVFIENFRVECLCQDNDGLATLIEAQRGIKVLCLRGDFYRSPVDIPKLQKAIGSRLSNLNMLDMFPICLPLNIFAPCEKLSYLSFSVRFKEETIEMDSFANSHFPNLEFVKAKFSIMRIGQLTSLLKNTNGQITRISVKYKSLLDPTCTSSYVTTLVNHFPNLQEYSGPFPSDHISQLTCLFKNCVHLTHLKICNSHEEDVPANLKFHSISEILQNLGNLVPPKLKKFSLPSNWTYSPEALESFFKSIEGRSIKLLDFQIKLYLNEINNKDIHDVLFRYINRGVIMDYSRRYVSFSFFVCG</sequence>
<gene>
    <name evidence="1" type="ORF">ACOLOM_LOCUS4521</name>
</gene>
<keyword evidence="2" id="KW-1185">Reference proteome</keyword>
<dbReference type="EMBL" id="CAJVPT010007516">
    <property type="protein sequence ID" value="CAG8542361.1"/>
    <property type="molecule type" value="Genomic_DNA"/>
</dbReference>
<accession>A0ACA9LS02</accession>
<proteinExistence type="predicted"/>
<protein>
    <submittedName>
        <fullName evidence="1">17056_t:CDS:1</fullName>
    </submittedName>
</protein>
<evidence type="ECO:0000313" key="1">
    <source>
        <dbReference type="EMBL" id="CAG8542361.1"/>
    </source>
</evidence>
<dbReference type="Proteomes" id="UP000789525">
    <property type="component" value="Unassembled WGS sequence"/>
</dbReference>
<name>A0ACA9LS02_9GLOM</name>
<reference evidence="1" key="1">
    <citation type="submission" date="2021-06" db="EMBL/GenBank/DDBJ databases">
        <authorList>
            <person name="Kallberg Y."/>
            <person name="Tangrot J."/>
            <person name="Rosling A."/>
        </authorList>
    </citation>
    <scope>NUCLEOTIDE SEQUENCE</scope>
    <source>
        <strain evidence="1">CL356</strain>
    </source>
</reference>
<comment type="caution">
    <text evidence="1">The sequence shown here is derived from an EMBL/GenBank/DDBJ whole genome shotgun (WGS) entry which is preliminary data.</text>
</comment>